<dbReference type="InterPro" id="IPR024559">
    <property type="entry name" value="DUF3846"/>
</dbReference>
<dbReference type="Pfam" id="PF12957">
    <property type="entry name" value="DUF3846"/>
    <property type="match status" value="1"/>
</dbReference>
<accession>A0A838CY54</accession>
<dbReference type="Proteomes" id="UP000571017">
    <property type="component" value="Unassembled WGS sequence"/>
</dbReference>
<comment type="caution">
    <text evidence="2">The sequence shown here is derived from an EMBL/GenBank/DDBJ whole genome shotgun (WGS) entry which is preliminary data.</text>
</comment>
<name>A0A838CY54_9BACI</name>
<gene>
    <name evidence="2" type="ORF">H0266_18400</name>
</gene>
<reference evidence="2 3" key="1">
    <citation type="journal article" date="2004" name="Extremophiles">
        <title>Halobacillus locisalis sp. nov., a halophilic bacterium isolated from a marine solar saltern of the Yellow Sea in Korea.</title>
        <authorList>
            <person name="Yoon J.H."/>
            <person name="Kang K.H."/>
            <person name="Oh T.K."/>
            <person name="Park Y.H."/>
        </authorList>
    </citation>
    <scope>NUCLEOTIDE SEQUENCE [LARGE SCALE GENOMIC DNA]</scope>
    <source>
        <strain evidence="2 3">KCTC 3788</strain>
    </source>
</reference>
<keyword evidence="3" id="KW-1185">Reference proteome</keyword>
<sequence length="130" mass="14441">MQKTMKKAGKGLSIEFNLDESKFKESIVDIPAEADYKTYNSIIGSQSIDIVEFNEQYDIVVDDEGLLVSRNPIIRVHTPYGTVDLAGKLLFLRRVDTDEGISSSGMNPGEVLELLFKLDSNIELIGVCNL</sequence>
<evidence type="ECO:0000313" key="3">
    <source>
        <dbReference type="Proteomes" id="UP000571017"/>
    </source>
</evidence>
<dbReference type="EMBL" id="JACEFG010000005">
    <property type="protein sequence ID" value="MBA2176854.1"/>
    <property type="molecule type" value="Genomic_DNA"/>
</dbReference>
<dbReference type="AlphaFoldDB" id="A0A838CY54"/>
<evidence type="ECO:0000313" key="2">
    <source>
        <dbReference type="EMBL" id="MBA2176854.1"/>
    </source>
</evidence>
<evidence type="ECO:0000259" key="1">
    <source>
        <dbReference type="Pfam" id="PF12957"/>
    </source>
</evidence>
<organism evidence="2 3">
    <name type="scientific">Halobacillus locisalis</name>
    <dbReference type="NCBI Taxonomy" id="220753"/>
    <lineage>
        <taxon>Bacteria</taxon>
        <taxon>Bacillati</taxon>
        <taxon>Bacillota</taxon>
        <taxon>Bacilli</taxon>
        <taxon>Bacillales</taxon>
        <taxon>Bacillaceae</taxon>
        <taxon>Halobacillus</taxon>
    </lineage>
</organism>
<dbReference type="RefSeq" id="WP_181473915.1">
    <property type="nucleotide sequence ID" value="NZ_JACEFG010000005.1"/>
</dbReference>
<protein>
    <recommendedName>
        <fullName evidence="1">DUF3846 domain-containing protein</fullName>
    </recommendedName>
</protein>
<feature type="domain" description="DUF3846" evidence="1">
    <location>
        <begin position="26"/>
        <end position="102"/>
    </location>
</feature>
<proteinExistence type="predicted"/>